<keyword evidence="2" id="KW-1185">Reference proteome</keyword>
<gene>
    <name evidence="1" type="ORF">LU297_00940</name>
</gene>
<name>A0ABY6F705_9GAMM</name>
<protein>
    <submittedName>
        <fullName evidence="1">Uncharacterized protein</fullName>
    </submittedName>
</protein>
<evidence type="ECO:0000313" key="1">
    <source>
        <dbReference type="EMBL" id="UXZ05881.1"/>
    </source>
</evidence>
<proteinExistence type="predicted"/>
<dbReference type="Proteomes" id="UP001063782">
    <property type="component" value="Chromosome"/>
</dbReference>
<organism evidence="1 2">
    <name type="scientific">Moraxella nasicaprae</name>
    <dbReference type="NCBI Taxonomy" id="2904122"/>
    <lineage>
        <taxon>Bacteria</taxon>
        <taxon>Pseudomonadati</taxon>
        <taxon>Pseudomonadota</taxon>
        <taxon>Gammaproteobacteria</taxon>
        <taxon>Moraxellales</taxon>
        <taxon>Moraxellaceae</taxon>
        <taxon>Moraxella</taxon>
    </lineage>
</organism>
<reference evidence="1" key="1">
    <citation type="submission" date="2021-12" db="EMBL/GenBank/DDBJ databases">
        <title>taxonomy of Moraxella sp. ZY201224.</title>
        <authorList>
            <person name="Li F."/>
        </authorList>
    </citation>
    <scope>NUCLEOTIDE SEQUENCE</scope>
    <source>
        <strain evidence="1">ZY201224</strain>
    </source>
</reference>
<dbReference type="EMBL" id="CP089977">
    <property type="protein sequence ID" value="UXZ05881.1"/>
    <property type="molecule type" value="Genomic_DNA"/>
</dbReference>
<evidence type="ECO:0000313" key="2">
    <source>
        <dbReference type="Proteomes" id="UP001063782"/>
    </source>
</evidence>
<sequence length="217" mass="24939">MYYDRGCFYLSSCSIINQAKLIAGTVAALAEEDVNMAVQMAEEVVRWNAVYDKFTPYSNRYKDLIKIYGDDINNIQKKLDSGELVLDKTLADYIYQINTNENLVVYMTLQRDVDVIITGKENNWRGNQSAPGEEINDARIAFTNYSEWAVLGNVVVSRKKNSQNIADYRLIHDIYNFDIKSGIKHIPRNFETRFGDPGPGVGYKIVIKNQNRLRFKK</sequence>
<dbReference type="RefSeq" id="WP_263077406.1">
    <property type="nucleotide sequence ID" value="NZ_CP089977.1"/>
</dbReference>
<accession>A0ABY6F705</accession>